<accession>A0ABP0AKN2</accession>
<dbReference type="PANTHER" id="PTHR13265">
    <property type="entry name" value="THO COMPLEX SUBUNIT 1"/>
    <property type="match status" value="1"/>
</dbReference>
<feature type="compositionally biased region" description="Acidic residues" evidence="1">
    <location>
        <begin position="888"/>
        <end position="913"/>
    </location>
</feature>
<dbReference type="InterPro" id="IPR027417">
    <property type="entry name" value="P-loop_NTPase"/>
</dbReference>
<dbReference type="PROSITE" id="PS50052">
    <property type="entry name" value="GUANYLATE_KINASE_2"/>
    <property type="match status" value="1"/>
</dbReference>
<dbReference type="InterPro" id="IPR008145">
    <property type="entry name" value="GK/Ca_channel_bsu"/>
</dbReference>
<dbReference type="SUPFAM" id="SSF52540">
    <property type="entry name" value="P-loop containing nucleoside triphosphate hydrolases"/>
    <property type="match status" value="1"/>
</dbReference>
<feature type="region of interest" description="Disordered" evidence="1">
    <location>
        <begin position="834"/>
        <end position="913"/>
    </location>
</feature>
<dbReference type="PANTHER" id="PTHR13265:SF0">
    <property type="entry name" value="HPR1"/>
    <property type="match status" value="1"/>
</dbReference>
<feature type="compositionally biased region" description="Acidic residues" evidence="1">
    <location>
        <begin position="606"/>
        <end position="621"/>
    </location>
</feature>
<dbReference type="SMART" id="SM00072">
    <property type="entry name" value="GuKc"/>
    <property type="match status" value="1"/>
</dbReference>
<feature type="compositionally biased region" description="Acidic residues" evidence="1">
    <location>
        <begin position="838"/>
        <end position="851"/>
    </location>
</feature>
<dbReference type="Proteomes" id="UP001642482">
    <property type="component" value="Unassembled WGS sequence"/>
</dbReference>
<dbReference type="Gene3D" id="3.40.50.300">
    <property type="entry name" value="P-loop containing nucleotide triphosphate hydrolases"/>
    <property type="match status" value="1"/>
</dbReference>
<protein>
    <recommendedName>
        <fullName evidence="2">Guanylate kinase-like domain-containing protein</fullName>
    </recommendedName>
</protein>
<dbReference type="Pfam" id="PF00625">
    <property type="entry name" value="Guanylate_kin"/>
    <property type="match status" value="1"/>
</dbReference>
<name>A0ABP0AKN2_9PEZI</name>
<feature type="region of interest" description="Disordered" evidence="1">
    <location>
        <begin position="317"/>
        <end position="356"/>
    </location>
</feature>
<reference evidence="3 4" key="1">
    <citation type="submission" date="2024-01" db="EMBL/GenBank/DDBJ databases">
        <authorList>
            <person name="Allen C."/>
            <person name="Tagirdzhanova G."/>
        </authorList>
    </citation>
    <scope>NUCLEOTIDE SEQUENCE [LARGE SCALE GENOMIC DNA]</scope>
</reference>
<gene>
    <name evidence="3" type="ORF">SEUCBS140593_000061</name>
</gene>
<dbReference type="Pfam" id="PF11957">
    <property type="entry name" value="efThoc1"/>
    <property type="match status" value="1"/>
</dbReference>
<feature type="compositionally biased region" description="Basic and acidic residues" evidence="1">
    <location>
        <begin position="852"/>
        <end position="878"/>
    </location>
</feature>
<proteinExistence type="predicted"/>
<dbReference type="InterPro" id="IPR021861">
    <property type="entry name" value="THO_THOC1"/>
</dbReference>
<organism evidence="3 4">
    <name type="scientific">Sporothrix eucalyptigena</name>
    <dbReference type="NCBI Taxonomy" id="1812306"/>
    <lineage>
        <taxon>Eukaryota</taxon>
        <taxon>Fungi</taxon>
        <taxon>Dikarya</taxon>
        <taxon>Ascomycota</taxon>
        <taxon>Pezizomycotina</taxon>
        <taxon>Sordariomycetes</taxon>
        <taxon>Sordariomycetidae</taxon>
        <taxon>Ophiostomatales</taxon>
        <taxon>Ophiostomataceae</taxon>
        <taxon>Sporothrix</taxon>
    </lineage>
</organism>
<comment type="caution">
    <text evidence="3">The sequence shown here is derived from an EMBL/GenBank/DDBJ whole genome shotgun (WGS) entry which is preliminary data.</text>
</comment>
<evidence type="ECO:0000256" key="1">
    <source>
        <dbReference type="SAM" id="MobiDB-lite"/>
    </source>
</evidence>
<feature type="compositionally biased region" description="Basic and acidic residues" evidence="1">
    <location>
        <begin position="329"/>
        <end position="349"/>
    </location>
</feature>
<feature type="domain" description="Guanylate kinase-like" evidence="2">
    <location>
        <begin position="637"/>
        <end position="832"/>
    </location>
</feature>
<evidence type="ECO:0000313" key="4">
    <source>
        <dbReference type="Proteomes" id="UP001642482"/>
    </source>
</evidence>
<dbReference type="InterPro" id="IPR008144">
    <property type="entry name" value="Guanylate_kin-like_dom"/>
</dbReference>
<dbReference type="EMBL" id="CAWUHD010000001">
    <property type="protein sequence ID" value="CAK7208136.1"/>
    <property type="molecule type" value="Genomic_DNA"/>
</dbReference>
<evidence type="ECO:0000259" key="2">
    <source>
        <dbReference type="PROSITE" id="PS50052"/>
    </source>
</evidence>
<keyword evidence="4" id="KW-1185">Reference proteome</keyword>
<feature type="region of interest" description="Disordered" evidence="1">
    <location>
        <begin position="218"/>
        <end position="257"/>
    </location>
</feature>
<evidence type="ECO:0000313" key="3">
    <source>
        <dbReference type="EMBL" id="CAK7208136.1"/>
    </source>
</evidence>
<feature type="compositionally biased region" description="Basic and acidic residues" evidence="1">
    <location>
        <begin position="622"/>
        <end position="635"/>
    </location>
</feature>
<feature type="region of interest" description="Disordered" evidence="1">
    <location>
        <begin position="604"/>
        <end position="638"/>
    </location>
</feature>
<sequence>MPGLEINSHGIHAVETIGEYLQELIDHAESVKPYRTLEPTLAKSDFDDIHGHVARIFDGFDDRSGRKLRQYAIVETAARDIFGKLIASTSIDSPDFVRVWNLFDILAILADNMDCDPPLLFWLIEELLDSQTIAGCRKVFDYLESRRERITAKYFNSTKLVILRSCNDLLRRLSRADDTPFCGRVFIFLFQVFPLGDKSSVNLRGEYHVENVTTYDEAPAKVEGDEEDGVAEKMEVDDAPENGDSNSNKKPTGSDKKQPIDFAALYPMFWSLQACFSQPKKLFESTQFGQFKAGMDASLAAFRQISSQDDARKQWQLDESKRGVKRKREKEEAEAKGSKPDTADKADNADKEDDLADTYNPKYLTSRDLFELETSDLTFRRHFLLQALIIMEFLLSLSPKAKEKLAGTNAPNKSVTYSDQTLSDEDTVWAAKMKHDITEHIKNSNSDGPYFLRMVDTILARDKNWVRWKIESCPSIERPAVSADEFLAAADSAERAFQPKRRRSTSGMGSFSLDFLDEEDPVEALEELKKPSRSNMLALDIFEREIADEDFEIEMPDSDTSKQLAEERKASKTWRALRIVRQTNLSTFDKIDDDNNVQVIFKIGDGNDDNEALDGEAEDGEERSGETADRDKLPENKQPLVLAGPDSEIAVLVARQLVEQNPGVFGIVGQHTTRPAPSTNSETAANGTTKGYYQHIESKAFDTMLDGDEFVGFGESLSGYMYGSRRKQIDAVAATNKVPLVLMNYESVDAAKGNAFDARYVFIQPASTVEALKPLLKATGSYGDETVLQTALAQAKDVLEKVASEQDVFDKTLDVSADDVEGTATRLGRYIYGKEEEKGEMEEDGPVEEEKDALAAEEDKAAPEEEKAVEENGDDTKTDAPANAPAPAEEEDAQMADAGEEAADEVEEGEEGE</sequence>